<dbReference type="KEGG" id="bvk:117233068"/>
<dbReference type="PANTHER" id="PTHR46599:SF3">
    <property type="entry name" value="PIGGYBAC TRANSPOSABLE ELEMENT-DERIVED PROTEIN 4"/>
    <property type="match status" value="1"/>
</dbReference>
<proteinExistence type="predicted"/>
<name>A0A6J3K8R6_9HYME</name>
<feature type="domain" description="PiggyBac transposable element-derived protein" evidence="1">
    <location>
        <begin position="103"/>
        <end position="260"/>
    </location>
</feature>
<gene>
    <name evidence="3" type="primary">LOC117233068</name>
</gene>
<organism evidence="2 3">
    <name type="scientific">Bombus vosnesenskii</name>
    <dbReference type="NCBI Taxonomy" id="207650"/>
    <lineage>
        <taxon>Eukaryota</taxon>
        <taxon>Metazoa</taxon>
        <taxon>Ecdysozoa</taxon>
        <taxon>Arthropoda</taxon>
        <taxon>Hexapoda</taxon>
        <taxon>Insecta</taxon>
        <taxon>Pterygota</taxon>
        <taxon>Neoptera</taxon>
        <taxon>Endopterygota</taxon>
        <taxon>Hymenoptera</taxon>
        <taxon>Apocrita</taxon>
        <taxon>Aculeata</taxon>
        <taxon>Apoidea</taxon>
        <taxon>Anthophila</taxon>
        <taxon>Apidae</taxon>
        <taxon>Bombus</taxon>
        <taxon>Pyrobombus</taxon>
    </lineage>
</organism>
<protein>
    <submittedName>
        <fullName evidence="3">PiggyBac transposable element-derived protein 4-like</fullName>
    </submittedName>
</protein>
<dbReference type="RefSeq" id="XP_033348896.1">
    <property type="nucleotide sequence ID" value="XM_033493005.1"/>
</dbReference>
<accession>A0A6J3K8R6</accession>
<dbReference type="Proteomes" id="UP000504631">
    <property type="component" value="Unplaced"/>
</dbReference>
<evidence type="ECO:0000313" key="3">
    <source>
        <dbReference type="RefSeq" id="XP_033348896.1"/>
    </source>
</evidence>
<evidence type="ECO:0000259" key="1">
    <source>
        <dbReference type="Pfam" id="PF13843"/>
    </source>
</evidence>
<dbReference type="PANTHER" id="PTHR46599">
    <property type="entry name" value="PIGGYBAC TRANSPOSABLE ELEMENT-DERIVED PROTEIN 4"/>
    <property type="match status" value="1"/>
</dbReference>
<reference evidence="3" key="1">
    <citation type="submission" date="2025-08" db="UniProtKB">
        <authorList>
            <consortium name="RefSeq"/>
        </authorList>
    </citation>
    <scope>IDENTIFICATION</scope>
    <source>
        <tissue evidence="3">Muscle</tissue>
    </source>
</reference>
<dbReference type="InterPro" id="IPR029526">
    <property type="entry name" value="PGBD"/>
</dbReference>
<sequence>MSSKRILSVVEDIENSASIAKSDLIDTLNSDSDSSDISLPVRKRCKRLIIEDDTDDEDRSNHQQSELWIWKEETNDPKIWNYTEIPGIKVAILSQLGENKKELDFFNIIFDNIFWENIVTETNQYANQIMNNENKRLKIDKTWFPVDSGEIKIYFALCIIMTEVKKPTIQMNWSKKAVIETPIFRKTMPFKRFLQITRCLHFSDNNSVNNTDKLCKIKPVINFLNQRFKEVYTMQENITIDESLMKYKGHLSYKQFNPSEGCTRTEIICQKIFVK</sequence>
<dbReference type="GeneID" id="117233068"/>
<keyword evidence="2" id="KW-1185">Reference proteome</keyword>
<dbReference type="AlphaFoldDB" id="A0A6J3K8R6"/>
<dbReference type="Pfam" id="PF13843">
    <property type="entry name" value="DDE_Tnp_1_7"/>
    <property type="match status" value="1"/>
</dbReference>
<evidence type="ECO:0000313" key="2">
    <source>
        <dbReference type="Proteomes" id="UP000504631"/>
    </source>
</evidence>